<proteinExistence type="predicted"/>
<dbReference type="EMBL" id="RYYV01000009">
    <property type="protein sequence ID" value="RUL74459.1"/>
    <property type="molecule type" value="Genomic_DNA"/>
</dbReference>
<reference evidence="1 2" key="1">
    <citation type="submission" date="2018-12" db="EMBL/GenBank/DDBJ databases">
        <title>Dyella dinghuensis sp. nov. DHOA06 and Dyella choica sp. nov. 4M-K27, isolated from forest soil.</title>
        <authorList>
            <person name="Qiu L.-H."/>
            <person name="Gao Z.-H."/>
        </authorList>
    </citation>
    <scope>NUCLEOTIDE SEQUENCE [LARGE SCALE GENOMIC DNA]</scope>
    <source>
        <strain evidence="1 2">4M-K27</strain>
    </source>
</reference>
<protein>
    <submittedName>
        <fullName evidence="1">Uncharacterized protein</fullName>
    </submittedName>
</protein>
<dbReference type="OrthoDB" id="9952860at2"/>
<dbReference type="AlphaFoldDB" id="A0A432M4Q0"/>
<sequence length="67" mass="7686">MSTESPDLSVIEYRVIRSLMGRLVSRRNRELMTAECMFDLQKKGMVVRDSGQWKLTALGLMFASTPF</sequence>
<gene>
    <name evidence="1" type="ORF">EKH80_13315</name>
</gene>
<name>A0A432M4Q0_9GAMM</name>
<evidence type="ECO:0000313" key="1">
    <source>
        <dbReference type="EMBL" id="RUL74459.1"/>
    </source>
</evidence>
<dbReference type="RefSeq" id="WP_126685260.1">
    <property type="nucleotide sequence ID" value="NZ_RYYV01000009.1"/>
</dbReference>
<accession>A0A432M4Q0</accession>
<comment type="caution">
    <text evidence="1">The sequence shown here is derived from an EMBL/GenBank/DDBJ whole genome shotgun (WGS) entry which is preliminary data.</text>
</comment>
<keyword evidence="2" id="KW-1185">Reference proteome</keyword>
<organism evidence="1 2">
    <name type="scientific">Dyella choica</name>
    <dbReference type="NCBI Taxonomy" id="1927959"/>
    <lineage>
        <taxon>Bacteria</taxon>
        <taxon>Pseudomonadati</taxon>
        <taxon>Pseudomonadota</taxon>
        <taxon>Gammaproteobacteria</taxon>
        <taxon>Lysobacterales</taxon>
        <taxon>Rhodanobacteraceae</taxon>
        <taxon>Dyella</taxon>
    </lineage>
</organism>
<evidence type="ECO:0000313" key="2">
    <source>
        <dbReference type="Proteomes" id="UP000274358"/>
    </source>
</evidence>
<dbReference type="Proteomes" id="UP000274358">
    <property type="component" value="Unassembled WGS sequence"/>
</dbReference>